<dbReference type="NCBIfam" id="TIGR00254">
    <property type="entry name" value="GGDEF"/>
    <property type="match status" value="1"/>
</dbReference>
<dbReference type="SUPFAM" id="SSF55073">
    <property type="entry name" value="Nucleotide cyclase"/>
    <property type="match status" value="1"/>
</dbReference>
<dbReference type="Proteomes" id="UP001302120">
    <property type="component" value="Unassembled WGS sequence"/>
</dbReference>
<keyword evidence="3" id="KW-1185">Reference proteome</keyword>
<evidence type="ECO:0000259" key="1">
    <source>
        <dbReference type="PROSITE" id="PS50887"/>
    </source>
</evidence>
<dbReference type="PROSITE" id="PS50887">
    <property type="entry name" value="GGDEF"/>
    <property type="match status" value="1"/>
</dbReference>
<dbReference type="EMBL" id="JAYGHG010000005">
    <property type="protein sequence ID" value="MEA5580754.1"/>
    <property type="molecule type" value="Genomic_DNA"/>
</dbReference>
<evidence type="ECO:0000313" key="2">
    <source>
        <dbReference type="EMBL" id="MEA5580754.1"/>
    </source>
</evidence>
<keyword evidence="2" id="KW-0808">Transferase</keyword>
<dbReference type="InterPro" id="IPR043128">
    <property type="entry name" value="Rev_trsase/Diguanyl_cyclase"/>
</dbReference>
<evidence type="ECO:0000313" key="3">
    <source>
        <dbReference type="Proteomes" id="UP001302120"/>
    </source>
</evidence>
<dbReference type="Gene3D" id="3.30.70.270">
    <property type="match status" value="1"/>
</dbReference>
<protein>
    <submittedName>
        <fullName evidence="2">Diguanylate cyclase</fullName>
        <ecNumber evidence="2">2.7.7.65</ecNumber>
    </submittedName>
</protein>
<dbReference type="CDD" id="cd01949">
    <property type="entry name" value="GGDEF"/>
    <property type="match status" value="1"/>
</dbReference>
<dbReference type="RefSeq" id="WP_323195179.1">
    <property type="nucleotide sequence ID" value="NZ_JAYGHG010000005.1"/>
</dbReference>
<dbReference type="PANTHER" id="PTHR45138:SF9">
    <property type="entry name" value="DIGUANYLATE CYCLASE DGCM-RELATED"/>
    <property type="match status" value="1"/>
</dbReference>
<dbReference type="SMART" id="SM00267">
    <property type="entry name" value="GGDEF"/>
    <property type="match status" value="1"/>
</dbReference>
<dbReference type="InterPro" id="IPR029787">
    <property type="entry name" value="Nucleotide_cyclase"/>
</dbReference>
<reference evidence="2 3" key="1">
    <citation type="submission" date="2023-12" db="EMBL/GenBank/DDBJ databases">
        <title>Baltic Sea Cyanobacteria.</title>
        <authorList>
            <person name="Delbaje E."/>
            <person name="Fewer D.P."/>
            <person name="Shishido T.K."/>
        </authorList>
    </citation>
    <scope>NUCLEOTIDE SEQUENCE [LARGE SCALE GENOMIC DNA]</scope>
    <source>
        <strain evidence="2 3">UHCC-0300</strain>
    </source>
</reference>
<dbReference type="GO" id="GO:0052621">
    <property type="term" value="F:diguanylate cyclase activity"/>
    <property type="evidence" value="ECO:0007669"/>
    <property type="project" value="UniProtKB-EC"/>
</dbReference>
<gene>
    <name evidence="2" type="ORF">VB620_05285</name>
</gene>
<proteinExistence type="predicted"/>
<accession>A0ABU5UB56</accession>
<dbReference type="InterPro" id="IPR000160">
    <property type="entry name" value="GGDEF_dom"/>
</dbReference>
<name>A0ABU5UB56_9CYAN</name>
<sequence>MKCSVLIFGNQDFLAKLPHHLLDATDIHLEVIVDLHLAISYIQTSPPDVIIAQASMDGSMKICRWLKTQPHLYWIHCIILEDRLEHLAARRQHDWDWELKTMANVLQEGADAYIWQASEITKDSISGYNNLLLAQLMLGVHKAQKHRDVVQTNNLLSGMVLADALTEMNNRRALEWELPKQIIKARTKTTPLSLIILDVDHFKRVNDTHGHLVGDRLLQLLCQRLRQNLRSQDTPFRYGGEEFVVILPQTNNQEALVVAQRLNRIIAEEAFKINHQLAINITISLGFATLQPEDDVHGLNLLHRADQYLYQAKDAGRNQVVGREYCASIPRLRIVSS</sequence>
<comment type="caution">
    <text evidence="2">The sequence shown here is derived from an EMBL/GenBank/DDBJ whole genome shotgun (WGS) entry which is preliminary data.</text>
</comment>
<feature type="domain" description="GGDEF" evidence="1">
    <location>
        <begin position="190"/>
        <end position="325"/>
    </location>
</feature>
<dbReference type="EC" id="2.7.7.65" evidence="2"/>
<keyword evidence="2" id="KW-0548">Nucleotidyltransferase</keyword>
<dbReference type="Pfam" id="PF00990">
    <property type="entry name" value="GGDEF"/>
    <property type="match status" value="1"/>
</dbReference>
<dbReference type="PANTHER" id="PTHR45138">
    <property type="entry name" value="REGULATORY COMPONENTS OF SENSORY TRANSDUCTION SYSTEM"/>
    <property type="match status" value="1"/>
</dbReference>
<dbReference type="InterPro" id="IPR050469">
    <property type="entry name" value="Diguanylate_Cyclase"/>
</dbReference>
<organism evidence="2 3">
    <name type="scientific">Nodularia harveyana UHCC-0300</name>
    <dbReference type="NCBI Taxonomy" id="2974287"/>
    <lineage>
        <taxon>Bacteria</taxon>
        <taxon>Bacillati</taxon>
        <taxon>Cyanobacteriota</taxon>
        <taxon>Cyanophyceae</taxon>
        <taxon>Nostocales</taxon>
        <taxon>Nodulariaceae</taxon>
        <taxon>Nodularia</taxon>
    </lineage>
</organism>